<dbReference type="InterPro" id="IPR054342">
    <property type="entry name" value="TY-Chap_C"/>
</dbReference>
<evidence type="ECO:0000259" key="1">
    <source>
        <dbReference type="Pfam" id="PF22551"/>
    </source>
</evidence>
<name>A0A1H2KTN1_9ACTN</name>
<evidence type="ECO:0000313" key="5">
    <source>
        <dbReference type="Proteomes" id="UP000183180"/>
    </source>
</evidence>
<dbReference type="InterPro" id="IPR054343">
    <property type="entry name" value="TY-Chap_M"/>
</dbReference>
<accession>A0A1H2KTN1</accession>
<dbReference type="Pfam" id="PF22552">
    <property type="entry name" value="TY-Chap3"/>
    <property type="match status" value="1"/>
</dbReference>
<feature type="domain" description="TY-Chap N-terminal" evidence="2">
    <location>
        <begin position="13"/>
        <end position="129"/>
    </location>
</feature>
<dbReference type="STRING" id="158898.SAMN04488548_1343703"/>
<dbReference type="Proteomes" id="UP000183180">
    <property type="component" value="Unassembled WGS sequence"/>
</dbReference>
<dbReference type="Pfam" id="PF22551">
    <property type="entry name" value="TY-Chap1"/>
    <property type="match status" value="1"/>
</dbReference>
<evidence type="ECO:0000259" key="2">
    <source>
        <dbReference type="Pfam" id="PF22552"/>
    </source>
</evidence>
<gene>
    <name evidence="4" type="ORF">SAMN04488548_1343703</name>
</gene>
<dbReference type="EMBL" id="FNLM01000034">
    <property type="protein sequence ID" value="SDU72039.1"/>
    <property type="molecule type" value="Genomic_DNA"/>
</dbReference>
<evidence type="ECO:0000313" key="4">
    <source>
        <dbReference type="EMBL" id="SDU72039.1"/>
    </source>
</evidence>
<sequence>MTPDFTVDSNIDDAWRTFQLHVGDRLANLTPGSTLTIQQDPLIPEGPHGRLRFTLTGSNRLRCTIEDTDLHPTEEYFLEHLEMLDALGWRRLRNGTHIYEVGRRRVDELAHTTVATLRQIWEVVHPAFLDHSPAARAEPQIEVAVQPFDGDHLRALLVGSLEDLTGCRIQTDADGDIALPTKPVSSWLSPRSDAPRFEFFARLAGDIPDRRRAADIVAAQPTMGSAVRVHLLQDEVFATLTVECAVFHPHNLSSALAEWFSFLADCAPNVIEQITQTAAPARAETEERLPDALQTLLELDPDGRSLSAREVAKICRYNQADILSFIHTCEEQYLTWKRSAVDATAAADTAEADACRHEADAWRATTHNLRAALRVVVLSDDDVADRRPSAK</sequence>
<feature type="domain" description="TY-Chap C-terminal" evidence="3">
    <location>
        <begin position="288"/>
        <end position="376"/>
    </location>
</feature>
<organism evidence="4 5">
    <name type="scientific">Gordonia westfalica</name>
    <dbReference type="NCBI Taxonomy" id="158898"/>
    <lineage>
        <taxon>Bacteria</taxon>
        <taxon>Bacillati</taxon>
        <taxon>Actinomycetota</taxon>
        <taxon>Actinomycetes</taxon>
        <taxon>Mycobacteriales</taxon>
        <taxon>Gordoniaceae</taxon>
        <taxon>Gordonia</taxon>
    </lineage>
</organism>
<proteinExistence type="predicted"/>
<dbReference type="AlphaFoldDB" id="A0A1H2KTN1"/>
<dbReference type="RefSeq" id="WP_074852268.1">
    <property type="nucleotide sequence ID" value="NZ_FNLM01000034.1"/>
</dbReference>
<dbReference type="Pfam" id="PF22554">
    <property type="entry name" value="Chap-C"/>
    <property type="match status" value="1"/>
</dbReference>
<dbReference type="OrthoDB" id="4772408at2"/>
<reference evidence="4 5" key="1">
    <citation type="submission" date="2016-10" db="EMBL/GenBank/DDBJ databases">
        <authorList>
            <person name="de Groot N.N."/>
        </authorList>
    </citation>
    <scope>NUCLEOTIDE SEQUENCE [LARGE SCALE GENOMIC DNA]</scope>
    <source>
        <strain evidence="4 5">DSM 44215</strain>
    </source>
</reference>
<evidence type="ECO:0000259" key="3">
    <source>
        <dbReference type="Pfam" id="PF22554"/>
    </source>
</evidence>
<feature type="domain" description="TY-Chap central" evidence="1">
    <location>
        <begin position="151"/>
        <end position="267"/>
    </location>
</feature>
<dbReference type="InterPro" id="IPR054344">
    <property type="entry name" value="TY-Chap_N"/>
</dbReference>
<protein>
    <submittedName>
        <fullName evidence="4">Uncharacterized protein</fullName>
    </submittedName>
</protein>